<protein>
    <submittedName>
        <fullName evidence="1">Uncharacterized protein</fullName>
    </submittedName>
</protein>
<dbReference type="OrthoDB" id="1594986at2759"/>
<organism evidence="1 2">
    <name type="scientific">Albula glossodonta</name>
    <name type="common">roundjaw bonefish</name>
    <dbReference type="NCBI Taxonomy" id="121402"/>
    <lineage>
        <taxon>Eukaryota</taxon>
        <taxon>Metazoa</taxon>
        <taxon>Chordata</taxon>
        <taxon>Craniata</taxon>
        <taxon>Vertebrata</taxon>
        <taxon>Euteleostomi</taxon>
        <taxon>Actinopterygii</taxon>
        <taxon>Neopterygii</taxon>
        <taxon>Teleostei</taxon>
        <taxon>Albuliformes</taxon>
        <taxon>Albulidae</taxon>
        <taxon>Albula</taxon>
    </lineage>
</organism>
<dbReference type="EMBL" id="JAFBMS010000150">
    <property type="protein sequence ID" value="KAG9334416.1"/>
    <property type="molecule type" value="Genomic_DNA"/>
</dbReference>
<gene>
    <name evidence="1" type="ORF">JZ751_007672</name>
</gene>
<reference evidence="1" key="1">
    <citation type="thesis" date="2021" institute="BYU ScholarsArchive" country="Provo, UT, USA">
        <title>Applications of and Algorithms for Genome Assembly and Genomic Analyses with an Emphasis on Marine Teleosts.</title>
        <authorList>
            <person name="Pickett B.D."/>
        </authorList>
    </citation>
    <scope>NUCLEOTIDE SEQUENCE</scope>
    <source>
        <strain evidence="1">HI-2016</strain>
    </source>
</reference>
<sequence>MSAFDPLKNQDEVSKNVISAFGLTEDQVSGCLSDKHSDRLTVWQERLDRSCSIVTFMEQTSQRE</sequence>
<dbReference type="AlphaFoldDB" id="A0A8T2N3D4"/>
<dbReference type="Proteomes" id="UP000824540">
    <property type="component" value="Unassembled WGS sequence"/>
</dbReference>
<evidence type="ECO:0000313" key="1">
    <source>
        <dbReference type="EMBL" id="KAG9334416.1"/>
    </source>
</evidence>
<accession>A0A8T2N3D4</accession>
<evidence type="ECO:0000313" key="2">
    <source>
        <dbReference type="Proteomes" id="UP000824540"/>
    </source>
</evidence>
<keyword evidence="2" id="KW-1185">Reference proteome</keyword>
<comment type="caution">
    <text evidence="1">The sequence shown here is derived from an EMBL/GenBank/DDBJ whole genome shotgun (WGS) entry which is preliminary data.</text>
</comment>
<proteinExistence type="predicted"/>
<name>A0A8T2N3D4_9TELE</name>